<sequence length="361" mass="41289">MEKLLLKLCVLVLLHLLQRTDSHYKVDYLLGLPGRLPFHLEIRYVGIGKDEEVQLFYYFLQSESNPITDPLLIWLSGGPDCSFVIAIVNEIVKKFSCPGPLRFVEQVYNGSMPSFVLNPHAWTKIASVIFLDQPVNTGFSYATNSAAYKYTNVQACEYVYEFLRKWLSDHPQFISNPFYISGNSFAGMIVPVIAQYISNGNAAGKEPLINLQGYLLGNPAAFLGEFNYRIPFSLGMGLIPDELYKSLEKNYYPHNYTITVHNVIPYHANLSIKGYRSLIYSGDHDLMVPFQSTQVWIKSLNYSIEDDWRPWNLHNQVAGYTRSYYNKMTYATVKGGGHTACTDKPEECFVMFKRWISHDSL</sequence>
<feature type="chain" id="PRO_5013699989" evidence="8">
    <location>
        <begin position="23"/>
        <end position="361"/>
    </location>
</feature>
<dbReference type="GO" id="GO:0016747">
    <property type="term" value="F:acyltransferase activity, transferring groups other than amino-acyl groups"/>
    <property type="evidence" value="ECO:0000318"/>
    <property type="project" value="GO_Central"/>
</dbReference>
<evidence type="ECO:0000313" key="10">
    <source>
        <dbReference type="Proteomes" id="UP000222542"/>
    </source>
</evidence>
<accession>A0A2G2ZRL2</accession>
<evidence type="ECO:0000256" key="7">
    <source>
        <dbReference type="ARBA" id="ARBA00023180"/>
    </source>
</evidence>
<keyword evidence="6" id="KW-1015">Disulfide bond</keyword>
<comment type="subcellular location">
    <subcellularLocation>
        <location evidence="1">Secreted</location>
    </subcellularLocation>
</comment>
<dbReference type="FunFam" id="3.40.50.11320:FF:000002">
    <property type="entry name" value="Carboxypeptidase"/>
    <property type="match status" value="1"/>
</dbReference>
<dbReference type="AlphaFoldDB" id="A0A2G2ZRL2"/>
<evidence type="ECO:0000256" key="5">
    <source>
        <dbReference type="ARBA" id="ARBA00022729"/>
    </source>
</evidence>
<dbReference type="Gene3D" id="3.40.50.1820">
    <property type="entry name" value="alpha/beta hydrolase"/>
    <property type="match status" value="1"/>
</dbReference>
<dbReference type="GO" id="GO:0006508">
    <property type="term" value="P:proteolysis"/>
    <property type="evidence" value="ECO:0007669"/>
    <property type="project" value="UniProtKB-KW"/>
</dbReference>
<keyword evidence="3" id="KW-0121">Carboxypeptidase</keyword>
<organism evidence="9 10">
    <name type="scientific">Capsicum annuum</name>
    <name type="common">Capsicum pepper</name>
    <dbReference type="NCBI Taxonomy" id="4072"/>
    <lineage>
        <taxon>Eukaryota</taxon>
        <taxon>Viridiplantae</taxon>
        <taxon>Streptophyta</taxon>
        <taxon>Embryophyta</taxon>
        <taxon>Tracheophyta</taxon>
        <taxon>Spermatophyta</taxon>
        <taxon>Magnoliopsida</taxon>
        <taxon>eudicotyledons</taxon>
        <taxon>Gunneridae</taxon>
        <taxon>Pentapetalae</taxon>
        <taxon>asterids</taxon>
        <taxon>lamiids</taxon>
        <taxon>Solanales</taxon>
        <taxon>Solanaceae</taxon>
        <taxon>Solanoideae</taxon>
        <taxon>Capsiceae</taxon>
        <taxon>Capsicum</taxon>
    </lineage>
</organism>
<dbReference type="GO" id="GO:0019748">
    <property type="term" value="P:secondary metabolic process"/>
    <property type="evidence" value="ECO:0000318"/>
    <property type="project" value="GO_Central"/>
</dbReference>
<evidence type="ECO:0000256" key="6">
    <source>
        <dbReference type="ARBA" id="ARBA00023157"/>
    </source>
</evidence>
<keyword evidence="4" id="KW-0645">Protease</keyword>
<dbReference type="Gene3D" id="3.40.50.11320">
    <property type="match status" value="1"/>
</dbReference>
<comment type="similarity">
    <text evidence="2">Belongs to the peptidase S10 family.</text>
</comment>
<name>A0A2G2ZRL2_CAPAN</name>
<dbReference type="Proteomes" id="UP000222542">
    <property type="component" value="Unassembled WGS sequence"/>
</dbReference>
<dbReference type="InterPro" id="IPR029058">
    <property type="entry name" value="AB_hydrolase_fold"/>
</dbReference>
<dbReference type="Gramene" id="PHT84630">
    <property type="protein sequence ID" value="PHT84630"/>
    <property type="gene ID" value="T459_13073"/>
</dbReference>
<keyword evidence="7" id="KW-0325">Glycoprotein</keyword>
<dbReference type="Pfam" id="PF00450">
    <property type="entry name" value="Peptidase_S10"/>
    <property type="match status" value="2"/>
</dbReference>
<dbReference type="PANTHER" id="PTHR11802">
    <property type="entry name" value="SERINE PROTEASE FAMILY S10 SERINE CARBOXYPEPTIDASE"/>
    <property type="match status" value="1"/>
</dbReference>
<reference evidence="9 10" key="2">
    <citation type="journal article" date="2017" name="Genome Biol.">
        <title>New reference genome sequences of hot pepper reveal the massive evolution of plant disease-resistance genes by retroduplication.</title>
        <authorList>
            <person name="Kim S."/>
            <person name="Park J."/>
            <person name="Yeom S.I."/>
            <person name="Kim Y.M."/>
            <person name="Seo E."/>
            <person name="Kim K.T."/>
            <person name="Kim M.S."/>
            <person name="Lee J.M."/>
            <person name="Cheong K."/>
            <person name="Shin H.S."/>
            <person name="Kim S.B."/>
            <person name="Han K."/>
            <person name="Lee J."/>
            <person name="Park M."/>
            <person name="Lee H.A."/>
            <person name="Lee H.Y."/>
            <person name="Lee Y."/>
            <person name="Oh S."/>
            <person name="Lee J.H."/>
            <person name="Choi E."/>
            <person name="Choi E."/>
            <person name="Lee S.E."/>
            <person name="Jeon J."/>
            <person name="Kim H."/>
            <person name="Choi G."/>
            <person name="Song H."/>
            <person name="Lee J."/>
            <person name="Lee S.C."/>
            <person name="Kwon J.K."/>
            <person name="Lee H.Y."/>
            <person name="Koo N."/>
            <person name="Hong Y."/>
            <person name="Kim R.W."/>
            <person name="Kang W.H."/>
            <person name="Huh J.H."/>
            <person name="Kang B.C."/>
            <person name="Yang T.J."/>
            <person name="Lee Y.H."/>
            <person name="Bennetzen J.L."/>
            <person name="Choi D."/>
        </authorList>
    </citation>
    <scope>NUCLEOTIDE SEQUENCE [LARGE SCALE GENOMIC DNA]</scope>
    <source>
        <strain evidence="10">cv. CM334</strain>
    </source>
</reference>
<evidence type="ECO:0000256" key="8">
    <source>
        <dbReference type="SAM" id="SignalP"/>
    </source>
</evidence>
<evidence type="ECO:0000256" key="1">
    <source>
        <dbReference type="ARBA" id="ARBA00004613"/>
    </source>
</evidence>
<dbReference type="PRINTS" id="PR00724">
    <property type="entry name" value="CRBOXYPTASEC"/>
</dbReference>
<dbReference type="InterPro" id="IPR001563">
    <property type="entry name" value="Peptidase_S10"/>
</dbReference>
<reference evidence="9 10" key="1">
    <citation type="journal article" date="2014" name="Nat. Genet.">
        <title>Genome sequence of the hot pepper provides insights into the evolution of pungency in Capsicum species.</title>
        <authorList>
            <person name="Kim S."/>
            <person name="Park M."/>
            <person name="Yeom S.I."/>
            <person name="Kim Y.M."/>
            <person name="Lee J.M."/>
            <person name="Lee H.A."/>
            <person name="Seo E."/>
            <person name="Choi J."/>
            <person name="Cheong K."/>
            <person name="Kim K.T."/>
            <person name="Jung K."/>
            <person name="Lee G.W."/>
            <person name="Oh S.K."/>
            <person name="Bae C."/>
            <person name="Kim S.B."/>
            <person name="Lee H.Y."/>
            <person name="Kim S.Y."/>
            <person name="Kim M.S."/>
            <person name="Kang B.C."/>
            <person name="Jo Y.D."/>
            <person name="Yang H.B."/>
            <person name="Jeong H.J."/>
            <person name="Kang W.H."/>
            <person name="Kwon J.K."/>
            <person name="Shin C."/>
            <person name="Lim J.Y."/>
            <person name="Park J.H."/>
            <person name="Huh J.H."/>
            <person name="Kim J.S."/>
            <person name="Kim B.D."/>
            <person name="Cohen O."/>
            <person name="Paran I."/>
            <person name="Suh M.C."/>
            <person name="Lee S.B."/>
            <person name="Kim Y.K."/>
            <person name="Shin Y."/>
            <person name="Noh S.J."/>
            <person name="Park J."/>
            <person name="Seo Y.S."/>
            <person name="Kwon S.Y."/>
            <person name="Kim H.A."/>
            <person name="Park J.M."/>
            <person name="Kim H.J."/>
            <person name="Choi S.B."/>
            <person name="Bosland P.W."/>
            <person name="Reeves G."/>
            <person name="Jo S.H."/>
            <person name="Lee B.W."/>
            <person name="Cho H.T."/>
            <person name="Choi H.S."/>
            <person name="Lee M.S."/>
            <person name="Yu Y."/>
            <person name="Do Choi Y."/>
            <person name="Park B.S."/>
            <person name="van Deynze A."/>
            <person name="Ashrafi H."/>
            <person name="Hill T."/>
            <person name="Kim W.T."/>
            <person name="Pai H.S."/>
            <person name="Ahn H.K."/>
            <person name="Yeam I."/>
            <person name="Giovannoni J.J."/>
            <person name="Rose J.K."/>
            <person name="Sorensen I."/>
            <person name="Lee S.J."/>
            <person name="Kim R.W."/>
            <person name="Choi I.Y."/>
            <person name="Choi B.S."/>
            <person name="Lim J.S."/>
            <person name="Lee Y.H."/>
            <person name="Choi D."/>
        </authorList>
    </citation>
    <scope>NUCLEOTIDE SEQUENCE [LARGE SCALE GENOMIC DNA]</scope>
    <source>
        <strain evidence="10">cv. CM334</strain>
    </source>
</reference>
<gene>
    <name evidence="9" type="ORF">T459_13073</name>
</gene>
<dbReference type="OMA" id="IDSECEM"/>
<evidence type="ECO:0000256" key="2">
    <source>
        <dbReference type="ARBA" id="ARBA00009431"/>
    </source>
</evidence>
<evidence type="ECO:0000313" key="9">
    <source>
        <dbReference type="EMBL" id="PHT84630.1"/>
    </source>
</evidence>
<keyword evidence="4" id="KW-0378">Hydrolase</keyword>
<evidence type="ECO:0000256" key="3">
    <source>
        <dbReference type="ARBA" id="ARBA00022645"/>
    </source>
</evidence>
<keyword evidence="5 8" id="KW-0732">Signal</keyword>
<proteinExistence type="inferred from homology"/>
<comment type="caution">
    <text evidence="9">The sequence shown here is derived from an EMBL/GenBank/DDBJ whole genome shotgun (WGS) entry which is preliminary data.</text>
</comment>
<feature type="signal peptide" evidence="8">
    <location>
        <begin position="1"/>
        <end position="22"/>
    </location>
</feature>
<dbReference type="SUPFAM" id="SSF53474">
    <property type="entry name" value="alpha/beta-Hydrolases"/>
    <property type="match status" value="1"/>
</dbReference>
<protein>
    <submittedName>
        <fullName evidence="9">Serine carboxypeptidase-like 5</fullName>
    </submittedName>
</protein>
<keyword evidence="10" id="KW-1185">Reference proteome</keyword>
<dbReference type="GO" id="GO:0004185">
    <property type="term" value="F:serine-type carboxypeptidase activity"/>
    <property type="evidence" value="ECO:0007669"/>
    <property type="project" value="InterPro"/>
</dbReference>
<dbReference type="PANTHER" id="PTHR11802:SF389">
    <property type="entry name" value="1-O-ACYLGLUCOSE:ANTHOCYANIN-O-ACYLTRANSFERASE"/>
    <property type="match status" value="1"/>
</dbReference>
<dbReference type="GO" id="GO:0005576">
    <property type="term" value="C:extracellular region"/>
    <property type="evidence" value="ECO:0007669"/>
    <property type="project" value="UniProtKB-SubCell"/>
</dbReference>
<dbReference type="STRING" id="4072.A0A2G2ZRL2"/>
<dbReference type="EMBL" id="AYRZ02000004">
    <property type="protein sequence ID" value="PHT84630.1"/>
    <property type="molecule type" value="Genomic_DNA"/>
</dbReference>
<evidence type="ECO:0000256" key="4">
    <source>
        <dbReference type="ARBA" id="ARBA00022670"/>
    </source>
</evidence>